<name>A6KMH6_RAT</name>
<protein>
    <submittedName>
        <fullName evidence="1">RCG39178</fullName>
    </submittedName>
</protein>
<reference evidence="1 2" key="1">
    <citation type="submission" date="2005-09" db="EMBL/GenBank/DDBJ databases">
        <authorList>
            <person name="Mural R.J."/>
            <person name="Li P.W."/>
            <person name="Adams M.D."/>
            <person name="Amanatides P.G."/>
            <person name="Baden-Tillson H."/>
            <person name="Barnstead M."/>
            <person name="Chin S.H."/>
            <person name="Dew I."/>
            <person name="Evans C.A."/>
            <person name="Ferriera S."/>
            <person name="Flanigan M."/>
            <person name="Fosler C."/>
            <person name="Glodek A."/>
            <person name="Gu Z."/>
            <person name="Holt R.A."/>
            <person name="Jennings D."/>
            <person name="Kraft C.L."/>
            <person name="Lu F."/>
            <person name="Nguyen T."/>
            <person name="Nusskern D.R."/>
            <person name="Pfannkoch C.M."/>
            <person name="Sitter C."/>
            <person name="Sutton G.G."/>
            <person name="Venter J.C."/>
            <person name="Wang Z."/>
            <person name="Woodage T."/>
            <person name="Zheng X.H."/>
            <person name="Zhong F."/>
        </authorList>
    </citation>
    <scope>NUCLEOTIDE SEQUENCE [LARGE SCALE GENOMIC DNA]</scope>
    <source>
        <strain>BN</strain>
        <strain evidence="2">Sprague-Dawley</strain>
    </source>
</reference>
<accession>A6KMH6</accession>
<dbReference type="AlphaFoldDB" id="A6KMH6"/>
<gene>
    <name evidence="1" type="ORF">rCG_39178</name>
</gene>
<evidence type="ECO:0000313" key="2">
    <source>
        <dbReference type="Proteomes" id="UP000234681"/>
    </source>
</evidence>
<organism evidence="1 2">
    <name type="scientific">Rattus norvegicus</name>
    <name type="common">Rat</name>
    <dbReference type="NCBI Taxonomy" id="10116"/>
    <lineage>
        <taxon>Eukaryota</taxon>
        <taxon>Metazoa</taxon>
        <taxon>Chordata</taxon>
        <taxon>Craniata</taxon>
        <taxon>Vertebrata</taxon>
        <taxon>Euteleostomi</taxon>
        <taxon>Mammalia</taxon>
        <taxon>Eutheria</taxon>
        <taxon>Euarchontoglires</taxon>
        <taxon>Glires</taxon>
        <taxon>Rodentia</taxon>
        <taxon>Myomorpha</taxon>
        <taxon>Muroidea</taxon>
        <taxon>Muridae</taxon>
        <taxon>Murinae</taxon>
        <taxon>Rattus</taxon>
    </lineage>
</organism>
<sequence length="54" mass="6316">MQMTNGLFANQKWAVKEVPSRIPSKKTHYLVFVSLRDSFLDFPYFDNLESFGQS</sequence>
<proteinExistence type="predicted"/>
<dbReference type="Proteomes" id="UP000234681">
    <property type="component" value="Chromosome 16"/>
</dbReference>
<evidence type="ECO:0000313" key="1">
    <source>
        <dbReference type="EMBL" id="EDL75092.1"/>
    </source>
</evidence>
<dbReference type="EMBL" id="CH474067">
    <property type="protein sequence ID" value="EDL75092.1"/>
    <property type="molecule type" value="Genomic_DNA"/>
</dbReference>